<evidence type="ECO:0000256" key="4">
    <source>
        <dbReference type="PIRSR" id="PIRSR000185-1"/>
    </source>
</evidence>
<dbReference type="SUPFAM" id="SSF51735">
    <property type="entry name" value="NAD(P)-binding Rossmann-fold domains"/>
    <property type="match status" value="1"/>
</dbReference>
<dbReference type="AlphaFoldDB" id="A0A3A4NQL6"/>
<evidence type="ECO:0000256" key="2">
    <source>
        <dbReference type="ARBA" id="ARBA00023002"/>
    </source>
</evidence>
<dbReference type="GO" id="GO:0006538">
    <property type="term" value="P:L-glutamate catabolic process"/>
    <property type="evidence" value="ECO:0007669"/>
    <property type="project" value="TreeGrafter"/>
</dbReference>
<feature type="active site" description="Proton donor" evidence="4">
    <location>
        <position position="68"/>
    </location>
</feature>
<evidence type="ECO:0000256" key="5">
    <source>
        <dbReference type="PIRSR" id="PIRSR000185-2"/>
    </source>
</evidence>
<feature type="domain" description="Glutamate/phenylalanine/leucine/valine/L-tryptophan dehydrogenase C-terminal" evidence="8">
    <location>
        <begin position="151"/>
        <end position="379"/>
    </location>
</feature>
<reference evidence="9 10" key="1">
    <citation type="journal article" date="2017" name="ISME J.">
        <title>Energy and carbon metabolisms in a deep terrestrial subsurface fluid microbial community.</title>
        <authorList>
            <person name="Momper L."/>
            <person name="Jungbluth S.P."/>
            <person name="Lee M.D."/>
            <person name="Amend J.P."/>
        </authorList>
    </citation>
    <scope>NUCLEOTIDE SEQUENCE [LARGE SCALE GENOMIC DNA]</scope>
    <source>
        <strain evidence="9">SURF_5</strain>
    </source>
</reference>
<dbReference type="Proteomes" id="UP000265882">
    <property type="component" value="Unassembled WGS sequence"/>
</dbReference>
<keyword evidence="5" id="KW-0520">NAD</keyword>
<dbReference type="PIRSF" id="PIRSF000185">
    <property type="entry name" value="Glu_DH"/>
    <property type="match status" value="1"/>
</dbReference>
<dbReference type="PANTHER" id="PTHR11606:SF13">
    <property type="entry name" value="GLUTAMATE DEHYDROGENASE 1, MITOCHONDRIAL"/>
    <property type="match status" value="1"/>
</dbReference>
<name>A0A3A4NQL6_ABYX5</name>
<evidence type="ECO:0000256" key="3">
    <source>
        <dbReference type="PIRNR" id="PIRNR000185"/>
    </source>
</evidence>
<dbReference type="InterPro" id="IPR006096">
    <property type="entry name" value="Glu/Leu/Phe/Val/Trp_DH_C"/>
</dbReference>
<dbReference type="EMBL" id="QZKU01000110">
    <property type="protein sequence ID" value="RJP17801.1"/>
    <property type="molecule type" value="Genomic_DNA"/>
</dbReference>
<evidence type="ECO:0000256" key="7">
    <source>
        <dbReference type="RuleBase" id="RU004417"/>
    </source>
</evidence>
<dbReference type="InterPro" id="IPR036291">
    <property type="entry name" value="NAD(P)-bd_dom_sf"/>
</dbReference>
<comment type="similarity">
    <text evidence="1 3 7">Belongs to the Glu/Leu/Phe/Val dehydrogenases family.</text>
</comment>
<dbReference type="InterPro" id="IPR033524">
    <property type="entry name" value="Glu/Leu/Phe/Val_DH_AS"/>
</dbReference>
<sequence length="380" mass="41185">MRKPLYRLQVHDETLKFTGYVVVDSLVNGLSAGGLRMRQGLPEREVGRLARAMTHKFAAARIPLGGAKSGIDADPRRPDKAQVIARFGELLQPILSSIYLVGEDMGTIKADILNLYRAAGLNPVAVAKRKMSAKGFTVDLPDDFDMFSDESNLEEIMTGFGIAECAEEACGRLGIQLAGATVSIQGFGTVGAGTAQFLVQKGATIVAVADINGTIYRPEGIPVEHLLKARDELGAINRAVLEFDYTKMPREDWLAVDAQILIPAAIADAIHKDNVRRISSKLVIEAANIPVTAEAEKHLQKMNVALIPDFIANAGAACGLGLILSGQCKFDPHEVLQEVAQRIRTATARVLEMSHSKKILPRKAAEKIAEEELAKIKQRF</sequence>
<keyword evidence="5" id="KW-0547">Nucleotide-binding</keyword>
<gene>
    <name evidence="9" type="ORF">C4520_15640</name>
</gene>
<dbReference type="InterPro" id="IPR006097">
    <property type="entry name" value="Glu/Leu/Phe/Val/Trp_DH_dimer"/>
</dbReference>
<feature type="site" description="Important for catalysis" evidence="6">
    <location>
        <position position="104"/>
    </location>
</feature>
<evidence type="ECO:0000259" key="8">
    <source>
        <dbReference type="SMART" id="SM00839"/>
    </source>
</evidence>
<dbReference type="InterPro" id="IPR046346">
    <property type="entry name" value="Aminoacid_DH-like_N_sf"/>
</dbReference>
<dbReference type="PANTHER" id="PTHR11606">
    <property type="entry name" value="GLUTAMATE DEHYDROGENASE"/>
    <property type="match status" value="1"/>
</dbReference>
<dbReference type="PROSITE" id="PS00074">
    <property type="entry name" value="GLFV_DEHYDROGENASE"/>
    <property type="match status" value="1"/>
</dbReference>
<evidence type="ECO:0000256" key="6">
    <source>
        <dbReference type="PIRSR" id="PIRSR000185-3"/>
    </source>
</evidence>
<feature type="binding site" evidence="5">
    <location>
        <position position="56"/>
    </location>
    <ligand>
        <name>substrate</name>
    </ligand>
</feature>
<evidence type="ECO:0000313" key="10">
    <source>
        <dbReference type="Proteomes" id="UP000265882"/>
    </source>
</evidence>
<evidence type="ECO:0000256" key="1">
    <source>
        <dbReference type="ARBA" id="ARBA00006382"/>
    </source>
</evidence>
<accession>A0A3A4NQL6</accession>
<comment type="caution">
    <text evidence="9">The sequence shown here is derived from an EMBL/GenBank/DDBJ whole genome shotgun (WGS) entry which is preliminary data.</text>
</comment>
<feature type="binding site" evidence="5">
    <location>
        <position position="158"/>
    </location>
    <ligand>
        <name>NAD(+)</name>
        <dbReference type="ChEBI" id="CHEBI:57540"/>
    </ligand>
</feature>
<dbReference type="PRINTS" id="PR00082">
    <property type="entry name" value="GLFDHDRGNASE"/>
</dbReference>
<dbReference type="InterPro" id="IPR014362">
    <property type="entry name" value="Glu_DH"/>
</dbReference>
<dbReference type="Pfam" id="PF02812">
    <property type="entry name" value="ELFV_dehydrog_N"/>
    <property type="match status" value="1"/>
</dbReference>
<dbReference type="GO" id="GO:0000166">
    <property type="term" value="F:nucleotide binding"/>
    <property type="evidence" value="ECO:0007669"/>
    <property type="project" value="UniProtKB-KW"/>
</dbReference>
<dbReference type="SMART" id="SM00839">
    <property type="entry name" value="ELFV_dehydrog"/>
    <property type="match status" value="1"/>
</dbReference>
<dbReference type="InterPro" id="IPR006095">
    <property type="entry name" value="Glu/Leu/Phe/Val/Trp_DH"/>
</dbReference>
<proteinExistence type="inferred from homology"/>
<protein>
    <recommendedName>
        <fullName evidence="3">Glutamate dehydrogenase</fullName>
    </recommendedName>
</protein>
<keyword evidence="2 3" id="KW-0560">Oxidoreductase</keyword>
<dbReference type="SUPFAM" id="SSF53223">
    <property type="entry name" value="Aminoacid dehydrogenase-like, N-terminal domain"/>
    <property type="match status" value="1"/>
</dbReference>
<dbReference type="Gene3D" id="3.40.50.720">
    <property type="entry name" value="NAD(P)-binding Rossmann-like Domain"/>
    <property type="match status" value="1"/>
</dbReference>
<dbReference type="Pfam" id="PF00208">
    <property type="entry name" value="ELFV_dehydrog"/>
    <property type="match status" value="1"/>
</dbReference>
<organism evidence="9 10">
    <name type="scientific">Abyssobacteria bacterium (strain SURF_5)</name>
    <dbReference type="NCBI Taxonomy" id="2093360"/>
    <lineage>
        <taxon>Bacteria</taxon>
        <taxon>Pseudomonadati</taxon>
        <taxon>Candidatus Hydrogenedentota</taxon>
        <taxon>Candidatus Abyssobacteria</taxon>
    </lineage>
</organism>
<dbReference type="Gene3D" id="3.40.50.10860">
    <property type="entry name" value="Leucine Dehydrogenase, chain A, domain 1"/>
    <property type="match status" value="1"/>
</dbReference>
<dbReference type="GO" id="GO:0004352">
    <property type="term" value="F:glutamate dehydrogenase (NAD+) activity"/>
    <property type="evidence" value="ECO:0007669"/>
    <property type="project" value="TreeGrafter"/>
</dbReference>
<evidence type="ECO:0000313" key="9">
    <source>
        <dbReference type="EMBL" id="RJP17801.1"/>
    </source>
</evidence>